<dbReference type="SMART" id="SM00642">
    <property type="entry name" value="Aamy"/>
    <property type="match status" value="1"/>
</dbReference>
<evidence type="ECO:0000256" key="1">
    <source>
        <dbReference type="ARBA" id="ARBA00002953"/>
    </source>
</evidence>
<comment type="pathway">
    <text evidence="2">Glycan biosynthesis; glycogen biosynthesis.</text>
</comment>
<dbReference type="CDD" id="cd11322">
    <property type="entry name" value="AmyAc_Glg_BE"/>
    <property type="match status" value="1"/>
</dbReference>
<dbReference type="Gene3D" id="3.20.20.80">
    <property type="entry name" value="Glycosidases"/>
    <property type="match status" value="1"/>
</dbReference>
<dbReference type="InterPro" id="IPR013780">
    <property type="entry name" value="Glyco_hydro_b"/>
</dbReference>
<dbReference type="PIRSF" id="PIRSF000463">
    <property type="entry name" value="GlgB"/>
    <property type="match status" value="1"/>
</dbReference>
<dbReference type="EMBL" id="DXBF01000061">
    <property type="protein sequence ID" value="HIZ62582.1"/>
    <property type="molecule type" value="Genomic_DNA"/>
</dbReference>
<dbReference type="CDD" id="cd02855">
    <property type="entry name" value="E_set_GBE_prok_N"/>
    <property type="match status" value="1"/>
</dbReference>
<feature type="active site" description="Nucleophile" evidence="8">
    <location>
        <position position="291"/>
    </location>
</feature>
<dbReference type="NCBIfam" id="TIGR01515">
    <property type="entry name" value="branching_enzym"/>
    <property type="match status" value="1"/>
</dbReference>
<reference evidence="10" key="1">
    <citation type="journal article" date="2021" name="PeerJ">
        <title>Extensive microbial diversity within the chicken gut microbiome revealed by metagenomics and culture.</title>
        <authorList>
            <person name="Gilroy R."/>
            <person name="Ravi A."/>
            <person name="Getino M."/>
            <person name="Pursley I."/>
            <person name="Horton D.L."/>
            <person name="Alikhan N.F."/>
            <person name="Baker D."/>
            <person name="Gharbi K."/>
            <person name="Hall N."/>
            <person name="Watson M."/>
            <person name="Adriaenssens E.M."/>
            <person name="Foster-Nyarko E."/>
            <person name="Jarju S."/>
            <person name="Secka A."/>
            <person name="Antonio M."/>
            <person name="Oren A."/>
            <person name="Chaudhuri R.R."/>
            <person name="La Ragione R."/>
            <person name="Hildebrand F."/>
            <person name="Pallen M.J."/>
        </authorList>
    </citation>
    <scope>NUCLEOTIDE SEQUENCE</scope>
    <source>
        <strain evidence="10">CHK188-11489</strain>
    </source>
</reference>
<dbReference type="InterPro" id="IPR006407">
    <property type="entry name" value="GlgB"/>
</dbReference>
<gene>
    <name evidence="10" type="primary">glgB</name>
    <name evidence="10" type="ORF">H9724_07440</name>
</gene>
<comment type="function">
    <text evidence="1">Catalyzes the formation of the alpha-1,6-glucosidic linkages in glycogen by scission of a 1,4-alpha-linked oligosaccharide from growing alpha-1,4-glucan chains and the subsequent attachment of the oligosaccharide to the alpha-1,6 position.</text>
</comment>
<evidence type="ECO:0000256" key="4">
    <source>
        <dbReference type="ARBA" id="ARBA00022676"/>
    </source>
</evidence>
<evidence type="ECO:0000313" key="11">
    <source>
        <dbReference type="Proteomes" id="UP000824105"/>
    </source>
</evidence>
<dbReference type="Pfam" id="PF02922">
    <property type="entry name" value="CBM_48"/>
    <property type="match status" value="1"/>
</dbReference>
<evidence type="ECO:0000313" key="10">
    <source>
        <dbReference type="EMBL" id="HIZ62582.1"/>
    </source>
</evidence>
<sequence length="582" mass="65754">MNFQDFYAGSAFDAYTWLGGHLTAEGAVFRTFAPAARAVSLIGDFNGWQETPMHKVYDGNFWEAAVPGAAPGMRYKYRICGADGRRLDHCDPYGFFAELRPATASVLYPLPGPSGDCPACAPRDWAHSPLSIYELHAGSWKKPDAPGAFYTYRELAEQLVPYLLENRFQYLELMPLCEYPCDESWGYQGTGFFSPTARYGTPDDLRFLIGACHRAGIGVLLDFVPVHFAVNDYALLRYDGTALYEYPHQDVGFSEWGSCNFMHSRGEVRSFLQSAACYWLREFGFDGLRFDAVSNLIYWQGRPERGENQGAIRFLQTMNRGLKERCPGALLIAEDSTARPGVTAPADQGGLGFDAKWDLGWMNDTLGYLQAPPEERRRHPERLTFSMQYFYNERYLLPLSHDEVVHGKAAIVQKMHGASLPEKYAQARLLYLYMFTHPGKKLNFMGNELGMLREWDEKRALDWAAEGEREAFARFFRALQELYRQLPALSARDYEPDGFSWLERPDPDRAAFAFLRRGGGQEVLVLLNFDSAGLPDCTIPLPGRREARLLLDSAGADVPCALRDGRLHTRLAHFSGQLFLLA</sequence>
<keyword evidence="3" id="KW-0321">Glycogen metabolism</keyword>
<dbReference type="Gene3D" id="2.60.40.1180">
    <property type="entry name" value="Golgi alpha-mannosidase II"/>
    <property type="match status" value="1"/>
</dbReference>
<evidence type="ECO:0000256" key="8">
    <source>
        <dbReference type="PIRSR" id="PIRSR000463-1"/>
    </source>
</evidence>
<dbReference type="InterPro" id="IPR017853">
    <property type="entry name" value="GH"/>
</dbReference>
<protein>
    <recommendedName>
        <fullName evidence="7">1,4-alpha-glucan branching enzyme</fullName>
        <ecNumber evidence="7">2.4.1.18</ecNumber>
    </recommendedName>
</protein>
<keyword evidence="4" id="KW-0328">Glycosyltransferase</keyword>
<dbReference type="InterPro" id="IPR044143">
    <property type="entry name" value="GlgB_N_E_set_prok"/>
</dbReference>
<dbReference type="InterPro" id="IPR037439">
    <property type="entry name" value="Branching_enzy"/>
</dbReference>
<evidence type="ECO:0000256" key="2">
    <source>
        <dbReference type="ARBA" id="ARBA00004964"/>
    </source>
</evidence>
<dbReference type="GO" id="GO:0005829">
    <property type="term" value="C:cytosol"/>
    <property type="evidence" value="ECO:0007669"/>
    <property type="project" value="TreeGrafter"/>
</dbReference>
<proteinExistence type="predicted"/>
<reference evidence="10" key="2">
    <citation type="submission" date="2021-04" db="EMBL/GenBank/DDBJ databases">
        <authorList>
            <person name="Gilroy R."/>
        </authorList>
    </citation>
    <scope>NUCLEOTIDE SEQUENCE</scope>
    <source>
        <strain evidence="10">CHK188-11489</strain>
    </source>
</reference>
<keyword evidence="5" id="KW-0320">Glycogen biosynthesis</keyword>
<dbReference type="Gene3D" id="2.60.40.10">
    <property type="entry name" value="Immunoglobulins"/>
    <property type="match status" value="1"/>
</dbReference>
<dbReference type="SUPFAM" id="SSF51011">
    <property type="entry name" value="Glycosyl hydrolase domain"/>
    <property type="match status" value="1"/>
</dbReference>
<feature type="domain" description="Glycosyl hydrolase family 13 catalytic" evidence="9">
    <location>
        <begin position="134"/>
        <end position="477"/>
    </location>
</feature>
<evidence type="ECO:0000259" key="9">
    <source>
        <dbReference type="SMART" id="SM00642"/>
    </source>
</evidence>
<keyword evidence="4" id="KW-0808">Transferase</keyword>
<organism evidence="10 11">
    <name type="scientific">Candidatus Gemmiger avistercoris</name>
    <dbReference type="NCBI Taxonomy" id="2838606"/>
    <lineage>
        <taxon>Bacteria</taxon>
        <taxon>Bacillati</taxon>
        <taxon>Bacillota</taxon>
        <taxon>Clostridia</taxon>
        <taxon>Eubacteriales</taxon>
        <taxon>Gemmiger</taxon>
    </lineage>
</organism>
<evidence type="ECO:0000256" key="5">
    <source>
        <dbReference type="ARBA" id="ARBA00023056"/>
    </source>
</evidence>
<dbReference type="InterPro" id="IPR004193">
    <property type="entry name" value="Glyco_hydro_13_N"/>
</dbReference>
<dbReference type="GO" id="GO:0005978">
    <property type="term" value="P:glycogen biosynthetic process"/>
    <property type="evidence" value="ECO:0007669"/>
    <property type="project" value="UniProtKB-UniRule"/>
</dbReference>
<evidence type="ECO:0000256" key="7">
    <source>
        <dbReference type="NCBIfam" id="TIGR01515"/>
    </source>
</evidence>
<dbReference type="GO" id="GO:0004553">
    <property type="term" value="F:hydrolase activity, hydrolyzing O-glycosyl compounds"/>
    <property type="evidence" value="ECO:0007669"/>
    <property type="project" value="InterPro"/>
</dbReference>
<dbReference type="SUPFAM" id="SSF51445">
    <property type="entry name" value="(Trans)glycosidases"/>
    <property type="match status" value="1"/>
</dbReference>
<dbReference type="GO" id="GO:0003844">
    <property type="term" value="F:1,4-alpha-glucan branching enzyme activity"/>
    <property type="evidence" value="ECO:0007669"/>
    <property type="project" value="UniProtKB-UniRule"/>
</dbReference>
<keyword evidence="6" id="KW-0119">Carbohydrate metabolism</keyword>
<dbReference type="InterPro" id="IPR006047">
    <property type="entry name" value="GH13_cat_dom"/>
</dbReference>
<dbReference type="AlphaFoldDB" id="A0A9D2FL75"/>
<dbReference type="InterPro" id="IPR013783">
    <property type="entry name" value="Ig-like_fold"/>
</dbReference>
<dbReference type="PANTHER" id="PTHR43651">
    <property type="entry name" value="1,4-ALPHA-GLUCAN-BRANCHING ENZYME"/>
    <property type="match status" value="1"/>
</dbReference>
<feature type="active site" description="Proton donor" evidence="8">
    <location>
        <position position="334"/>
    </location>
</feature>
<name>A0A9D2FL75_9FIRM</name>
<accession>A0A9D2FL75</accession>
<dbReference type="PANTHER" id="PTHR43651:SF3">
    <property type="entry name" value="1,4-ALPHA-GLUCAN-BRANCHING ENZYME"/>
    <property type="match status" value="1"/>
</dbReference>
<dbReference type="NCBIfam" id="NF008967">
    <property type="entry name" value="PRK12313.1"/>
    <property type="match status" value="1"/>
</dbReference>
<dbReference type="Proteomes" id="UP000824105">
    <property type="component" value="Unassembled WGS sequence"/>
</dbReference>
<dbReference type="EC" id="2.4.1.18" evidence="7"/>
<comment type="caution">
    <text evidence="10">The sequence shown here is derived from an EMBL/GenBank/DDBJ whole genome shotgun (WGS) entry which is preliminary data.</text>
</comment>
<evidence type="ECO:0000256" key="6">
    <source>
        <dbReference type="ARBA" id="ARBA00023277"/>
    </source>
</evidence>
<evidence type="ECO:0000256" key="3">
    <source>
        <dbReference type="ARBA" id="ARBA00022600"/>
    </source>
</evidence>